<dbReference type="EMBL" id="GGEC01051817">
    <property type="protein sequence ID" value="MBX32301.1"/>
    <property type="molecule type" value="Transcribed_RNA"/>
</dbReference>
<evidence type="ECO:0000313" key="1">
    <source>
        <dbReference type="EMBL" id="MBX32301.1"/>
    </source>
</evidence>
<accession>A0A2P2MQ03</accession>
<reference evidence="1" key="1">
    <citation type="submission" date="2018-02" db="EMBL/GenBank/DDBJ databases">
        <title>Rhizophora mucronata_Transcriptome.</title>
        <authorList>
            <person name="Meera S.P."/>
            <person name="Sreeshan A."/>
            <person name="Augustine A."/>
        </authorList>
    </citation>
    <scope>NUCLEOTIDE SEQUENCE</scope>
    <source>
        <tissue evidence="1">Leaf</tissue>
    </source>
</reference>
<protein>
    <submittedName>
        <fullName evidence="1">Zinc finger CCCH domain-containing protein 13 isoform X3</fullName>
    </submittedName>
</protein>
<name>A0A2P2MQ03_RHIMU</name>
<organism evidence="1">
    <name type="scientific">Rhizophora mucronata</name>
    <name type="common">Asiatic mangrove</name>
    <dbReference type="NCBI Taxonomy" id="61149"/>
    <lineage>
        <taxon>Eukaryota</taxon>
        <taxon>Viridiplantae</taxon>
        <taxon>Streptophyta</taxon>
        <taxon>Embryophyta</taxon>
        <taxon>Tracheophyta</taxon>
        <taxon>Spermatophyta</taxon>
        <taxon>Magnoliopsida</taxon>
        <taxon>eudicotyledons</taxon>
        <taxon>Gunneridae</taxon>
        <taxon>Pentapetalae</taxon>
        <taxon>rosids</taxon>
        <taxon>fabids</taxon>
        <taxon>Malpighiales</taxon>
        <taxon>Rhizophoraceae</taxon>
        <taxon>Rhizophora</taxon>
    </lineage>
</organism>
<sequence>MALHIKFRSLRLNYQKRKRNVRGLTPK</sequence>
<dbReference type="AlphaFoldDB" id="A0A2P2MQ03"/>
<proteinExistence type="predicted"/>